<sequence>MELPLEQQHQLLALSLTQRQAKQTLLDSVSLQLQRERRRHTKRRRTWRLLLAYTEPSALCASLSGALLLLCAAGCGGPFAADGPTTWNVAPGPVGVVLLVLGFVNAWISAREAHLASIESLRAVELWLSRVALQNSLFRGLTRTSSSRVFQVMRDGAWISLHRNLLVQGDVIMLQHGDAAPAAATSALPQPNGERYSLAAGAIFAPPASPVGGHAAGSAFVLHDDVAATIVAALFGRQTAISSSRRPRNPTPLSKQVRAAMTRLLLPVALLLTALSAAQQVIELIVHTHEGLSASQLYAWLSHHFVPHAVLLWLPLLPVALPMFVAVAEAYAASHLLATLTGMPLPDGGDMAGSSSAATPPSGAAGGAEGGSGCGHAALASEQSVWSWLYSAVRGDAAAARRYQRQWDITTRFESGEASKAGLLGKRGAEHALSTRMTNVVPGTRFVNEAGSSFTRAQCRYLAECAWHALRADATAVEMGLLLRSSSLLQTLGSTTVLAFPDKHGILSDGAPSIKQLLFFRTEAGMSKLMALDMSKDPSSRLLFRFDQPGWRKHLPSLKPFGLNCLFIASCRHADNGAALKCKLQARLLHLGVRSPLPEGPVHGCLCLLAREIGFTDDVLSRFTRRVEVHVIGSRVGPKEHSLPILSSVIVEDEDGQLQMFTRGQPAMVIGRCSTLWDGSAIRPLTPEERRQLRSATSSIAGKRCLDCSAFSYAPVPPELEWLFENANGEVQQDIILDDDKQNSYADDEGMVRTSDTMSGGDFAAEGSAAADEMSARCSCCNPAELHFEAGVVDSPRARGSVDSPKRQRDASLESPLLRRSGSEAADQASRRQAAFRKLLRGQVFIGLAGAVDRARVEAPDMVEDIVNAGVRFVHLSREDVRRTKAFGYELGVETDWNSCIDLGEREEEDQEAAAPLEKLPRGIDAVRPHLRDVDNVPLLVSLFCRCSRESVEEMVRIYQENAEVVTIVGSTDNPENVGIFGQADIALALRPLPRWRCRWLGLDQPRVQKREGHTVTSKSQSSNLPVLLDSLGCVAVLPEGQDIELITDWLLQGRSLQSNMRQGLSFGLFASLLMAMTGAIVDAMGKPPAFTPLQILWLLLIPPPLLAFSLLLTPIDPKNKKEMVPKADEHLDGASYFALYLLLRALPGAIATSAIYALLLRPFEGLQRPTIPDSNDLTKIINAIVSEVTTKAATPPSPPPLTPQWVPPPSSALNELCWLPPYLRRGAANDHDHEFARIAAQHVLSLWIVVLLILHSAKFAHRTLDGSDYDPRRNNSAWVVASITVAALQTVHCMISLGSNTFFEALALTPWYVYLIALLSLLSANVIDSLVKKHDRKRFERRNRSLYLEFTTKLGMHSPIEPGWKTPKSFLDEEQG</sequence>
<keyword evidence="2" id="KW-1133">Transmembrane helix</keyword>
<dbReference type="EMBL" id="JBGBPQ010000001">
    <property type="protein sequence ID" value="KAL1530908.1"/>
    <property type="molecule type" value="Genomic_DNA"/>
</dbReference>
<dbReference type="SUPFAM" id="SSF81660">
    <property type="entry name" value="Metal cation-transporting ATPase, ATP-binding domain N"/>
    <property type="match status" value="1"/>
</dbReference>
<feature type="transmembrane region" description="Helical" evidence="2">
    <location>
        <begin position="1137"/>
        <end position="1160"/>
    </location>
</feature>
<evidence type="ECO:0000313" key="4">
    <source>
        <dbReference type="Proteomes" id="UP001515480"/>
    </source>
</evidence>
<proteinExistence type="predicted"/>
<dbReference type="Gene3D" id="2.70.150.10">
    <property type="entry name" value="Calcium-transporting ATPase, cytoplasmic transduction domain A"/>
    <property type="match status" value="1"/>
</dbReference>
<gene>
    <name evidence="3" type="ORF">AB1Y20_001799</name>
</gene>
<keyword evidence="2" id="KW-0812">Transmembrane</keyword>
<name>A0AB34KCR9_PRYPA</name>
<feature type="transmembrane region" description="Helical" evidence="2">
    <location>
        <begin position="1065"/>
        <end position="1084"/>
    </location>
</feature>
<dbReference type="Proteomes" id="UP001515480">
    <property type="component" value="Unassembled WGS sequence"/>
</dbReference>
<keyword evidence="2" id="KW-0472">Membrane</keyword>
<feature type="transmembrane region" description="Helical" evidence="2">
    <location>
        <begin position="1239"/>
        <end position="1258"/>
    </location>
</feature>
<feature type="transmembrane region" description="Helical" evidence="2">
    <location>
        <begin position="47"/>
        <end position="70"/>
    </location>
</feature>
<feature type="transmembrane region" description="Helical" evidence="2">
    <location>
        <begin position="1312"/>
        <end position="1332"/>
    </location>
</feature>
<feature type="transmembrane region" description="Helical" evidence="2">
    <location>
        <begin position="1096"/>
        <end position="1116"/>
    </location>
</feature>
<dbReference type="InterPro" id="IPR023214">
    <property type="entry name" value="HAD_sf"/>
</dbReference>
<feature type="transmembrane region" description="Helical" evidence="2">
    <location>
        <begin position="90"/>
        <end position="108"/>
    </location>
</feature>
<dbReference type="InterPro" id="IPR039720">
    <property type="entry name" value="TMEM94"/>
</dbReference>
<feature type="transmembrane region" description="Helical" evidence="2">
    <location>
        <begin position="305"/>
        <end position="327"/>
    </location>
</feature>
<dbReference type="PANTHER" id="PTHR13219">
    <property type="entry name" value="TRANSMEMBRANE PROTEIN 94"/>
    <property type="match status" value="1"/>
</dbReference>
<feature type="region of interest" description="Disordered" evidence="1">
    <location>
        <begin position="350"/>
        <end position="370"/>
    </location>
</feature>
<evidence type="ECO:0008006" key="5">
    <source>
        <dbReference type="Google" id="ProtNLM"/>
    </source>
</evidence>
<dbReference type="GO" id="GO:0000166">
    <property type="term" value="F:nucleotide binding"/>
    <property type="evidence" value="ECO:0007669"/>
    <property type="project" value="InterPro"/>
</dbReference>
<organism evidence="3 4">
    <name type="scientific">Prymnesium parvum</name>
    <name type="common">Toxic golden alga</name>
    <dbReference type="NCBI Taxonomy" id="97485"/>
    <lineage>
        <taxon>Eukaryota</taxon>
        <taxon>Haptista</taxon>
        <taxon>Haptophyta</taxon>
        <taxon>Prymnesiophyceae</taxon>
        <taxon>Prymnesiales</taxon>
        <taxon>Prymnesiaceae</taxon>
        <taxon>Prymnesium</taxon>
    </lineage>
</organism>
<reference evidence="3 4" key="1">
    <citation type="journal article" date="2024" name="Science">
        <title>Giant polyketide synthase enzymes in the biosynthesis of giant marine polyether toxins.</title>
        <authorList>
            <person name="Fallon T.R."/>
            <person name="Shende V.V."/>
            <person name="Wierzbicki I.H."/>
            <person name="Pendleton A.L."/>
            <person name="Watervoot N.F."/>
            <person name="Auber R.P."/>
            <person name="Gonzalez D.J."/>
            <person name="Wisecaver J.H."/>
            <person name="Moore B.S."/>
        </authorList>
    </citation>
    <scope>NUCLEOTIDE SEQUENCE [LARGE SCALE GENOMIC DNA]</scope>
    <source>
        <strain evidence="3 4">12B1</strain>
    </source>
</reference>
<dbReference type="Gene3D" id="1.20.1110.10">
    <property type="entry name" value="Calcium-transporting ATPase, transmembrane domain"/>
    <property type="match status" value="2"/>
</dbReference>
<dbReference type="Gene3D" id="3.40.1110.10">
    <property type="entry name" value="Calcium-transporting ATPase, cytoplasmic domain N"/>
    <property type="match status" value="1"/>
</dbReference>
<dbReference type="InterPro" id="IPR023298">
    <property type="entry name" value="ATPase_P-typ_TM_dom_sf"/>
</dbReference>
<dbReference type="SUPFAM" id="SSF81665">
    <property type="entry name" value="Calcium ATPase, transmembrane domain M"/>
    <property type="match status" value="1"/>
</dbReference>
<feature type="region of interest" description="Disordered" evidence="1">
    <location>
        <begin position="796"/>
        <end position="826"/>
    </location>
</feature>
<evidence type="ECO:0000313" key="3">
    <source>
        <dbReference type="EMBL" id="KAL1530908.1"/>
    </source>
</evidence>
<dbReference type="Gene3D" id="3.40.50.1000">
    <property type="entry name" value="HAD superfamily/HAD-like"/>
    <property type="match status" value="1"/>
</dbReference>
<dbReference type="Pfam" id="PF13246">
    <property type="entry name" value="Cation_ATPase"/>
    <property type="match status" value="1"/>
</dbReference>
<protein>
    <recommendedName>
        <fullName evidence="5">Cation-transporting P-type ATPase C-terminal domain-containing protein</fullName>
    </recommendedName>
</protein>
<comment type="caution">
    <text evidence="3">The sequence shown here is derived from an EMBL/GenBank/DDBJ whole genome shotgun (WGS) entry which is preliminary data.</text>
</comment>
<dbReference type="PANTHER" id="PTHR13219:SF6">
    <property type="entry name" value="TRANSMEMBRANE PROTEIN 94"/>
    <property type="match status" value="1"/>
</dbReference>
<feature type="compositionally biased region" description="Low complexity" evidence="1">
    <location>
        <begin position="352"/>
        <end position="363"/>
    </location>
</feature>
<dbReference type="InterPro" id="IPR023299">
    <property type="entry name" value="ATPase_P-typ_cyto_dom_N"/>
</dbReference>
<evidence type="ECO:0000256" key="1">
    <source>
        <dbReference type="SAM" id="MobiDB-lite"/>
    </source>
</evidence>
<feature type="transmembrane region" description="Helical" evidence="2">
    <location>
        <begin position="264"/>
        <end position="285"/>
    </location>
</feature>
<feature type="transmembrane region" description="Helical" evidence="2">
    <location>
        <begin position="1279"/>
        <end position="1300"/>
    </location>
</feature>
<evidence type="ECO:0000256" key="2">
    <source>
        <dbReference type="SAM" id="Phobius"/>
    </source>
</evidence>
<accession>A0AB34KCR9</accession>
<keyword evidence="4" id="KW-1185">Reference proteome</keyword>